<protein>
    <submittedName>
        <fullName evidence="2">Uncharacterized protein</fullName>
    </submittedName>
</protein>
<feature type="region of interest" description="Disordered" evidence="1">
    <location>
        <begin position="1"/>
        <end position="69"/>
    </location>
</feature>
<proteinExistence type="predicted"/>
<reference evidence="2" key="1">
    <citation type="submission" date="2021-01" db="EMBL/GenBank/DDBJ databases">
        <authorList>
            <person name="Corre E."/>
            <person name="Pelletier E."/>
            <person name="Niang G."/>
            <person name="Scheremetjew M."/>
            <person name="Finn R."/>
            <person name="Kale V."/>
            <person name="Holt S."/>
            <person name="Cochrane G."/>
            <person name="Meng A."/>
            <person name="Brown T."/>
            <person name="Cohen L."/>
        </authorList>
    </citation>
    <scope>NUCLEOTIDE SEQUENCE</scope>
    <source>
        <strain evidence="2">CCAP 1951/1</strain>
    </source>
</reference>
<dbReference type="EMBL" id="HBGF01009782">
    <property type="protein sequence ID" value="CAD9099619.1"/>
    <property type="molecule type" value="Transcribed_RNA"/>
</dbReference>
<feature type="non-terminal residue" evidence="2">
    <location>
        <position position="254"/>
    </location>
</feature>
<accession>A0A7S1PSW2</accession>
<feature type="compositionally biased region" description="Low complexity" evidence="1">
    <location>
        <begin position="20"/>
        <end position="42"/>
    </location>
</feature>
<sequence length="254" mass="26100">MDVERLIVPGPPPSGPRPPASGRAVPAGSAWAFGSAATAAGTTPPPQFPSRHRPQDDLLGNGAASTRPATRRLAAALRKSVQQVGSAGFAPAFAKEDVSQRLVNAARALLAPAPAVDDDDANADGGTVWHEAATAFDNAGDDRDVRTAALRGFHMGCTVAAHRQHHRRSVVTIAPAMPSDLDVADDCVSLAGSLPPAFEGAALADASPALESPASTHRRDSHESQATAARSLGSDRHVSPSLALHTPANHIHPP</sequence>
<name>A0A7S1PSW2_NEODS</name>
<evidence type="ECO:0000256" key="1">
    <source>
        <dbReference type="SAM" id="MobiDB-lite"/>
    </source>
</evidence>
<gene>
    <name evidence="2" type="ORF">NDES1114_LOCUS6498</name>
</gene>
<evidence type="ECO:0000313" key="2">
    <source>
        <dbReference type="EMBL" id="CAD9099619.1"/>
    </source>
</evidence>
<feature type="compositionally biased region" description="Pro residues" evidence="1">
    <location>
        <begin position="9"/>
        <end position="19"/>
    </location>
</feature>
<feature type="region of interest" description="Disordered" evidence="1">
    <location>
        <begin position="208"/>
        <end position="254"/>
    </location>
</feature>
<organism evidence="2">
    <name type="scientific">Neobodo designis</name>
    <name type="common">Flagellated protozoan</name>
    <name type="synonym">Bodo designis</name>
    <dbReference type="NCBI Taxonomy" id="312471"/>
    <lineage>
        <taxon>Eukaryota</taxon>
        <taxon>Discoba</taxon>
        <taxon>Euglenozoa</taxon>
        <taxon>Kinetoplastea</taxon>
        <taxon>Metakinetoplastina</taxon>
        <taxon>Neobodonida</taxon>
        <taxon>Neobodo</taxon>
    </lineage>
</organism>
<dbReference type="AlphaFoldDB" id="A0A7S1PSW2"/>